<evidence type="ECO:0000313" key="6">
    <source>
        <dbReference type="Proteomes" id="UP001304671"/>
    </source>
</evidence>
<sequence>MKKLILLGLVFCKTALTFAQTTKAPAYPLITHDPYFSIWSTTDNLNASPTKHWTGTDHSLIGMLNVDGQTYRFLGDETISYKAILPAGDEVNYATKYTETTPSANWMSPDFDDSQWKNGLAPFGNTKGVSKTLWLSKDIWVRREFTLETLNLKDPILKLQHDDNVKVYLNGALIFDAGCCAGKYLYLPMSNDMKSKLKKGKNVFAIHVINTGGEALLDIGIVQKNIPVANTSMHIAQQKSVKLNATQTIYEFTCGKTDLTVTFTSPLLINDLDILARPVSYISAKVKPNDNAVHLVKLYLGASTDIAANTSSQQINAQKYNSNNLSILKAGTIEQPVLEKKGDDLRIDWGYMYVATPTGTNVKQSITTTLLNPFQAATKDILTGKKLVINTIVDMGKIASSAKEQLIMLGYDDLYSIQYFGKNLRPWWNTNGQTTMEQQLALASQEYTSIIKKCESINEMIHNDVLKAGGEKYAKLCELAYRQSIAAHKLLKSPEGETLFLSKENFSNGSINTVDVTYPSAPLFLVYNPELLKGMLNGIFYYSESGKWTKPFPAHDLGTYPLANGQTYGEDMPVEECGNMMILVGAICKAEGNIDYAKKHWKTMNVWADFLAKDGFDPANQLCTDDFAGHLARNINLSAKAIVALETFPQLAKQMGETATFEKYDAITKGFVTKWMEMAKDGDHYALTFDKKGTWSQKYNLVWDKVLNLNYFPKEVFDTEVKFYLTKQNEFGLPLDSRATYTKSDWVIWTSVLANDYKDFEALVNPMFDYATKTSSRVPISDWHQTTTGKMLGFQARSVVGGYFMKVLEQKMKNK</sequence>
<feature type="domain" description="Glutaminase A central" evidence="3">
    <location>
        <begin position="470"/>
        <end position="806"/>
    </location>
</feature>
<dbReference type="Pfam" id="PF17168">
    <property type="entry name" value="DUF5127"/>
    <property type="match status" value="1"/>
</dbReference>
<dbReference type="Gene3D" id="2.60.120.260">
    <property type="entry name" value="Galactose-binding domain-like"/>
    <property type="match status" value="1"/>
</dbReference>
<feature type="domain" description="DUF4964" evidence="2">
    <location>
        <begin position="20"/>
        <end position="86"/>
    </location>
</feature>
<protein>
    <submittedName>
        <fullName evidence="5">DUF4965 domain-containing protein</fullName>
    </submittedName>
</protein>
<feature type="domain" description="Glutaminase A N-terminal" evidence="4">
    <location>
        <begin position="246"/>
        <end position="464"/>
    </location>
</feature>
<reference evidence="5 6" key="1">
    <citation type="submission" date="2023-12" db="EMBL/GenBank/DDBJ databases">
        <title>Novel species of the genus Arcicella isolated from rivers.</title>
        <authorList>
            <person name="Lu H."/>
        </authorList>
    </citation>
    <scope>NUCLEOTIDE SEQUENCE [LARGE SCALE GENOMIC DNA]</scope>
    <source>
        <strain evidence="5 6">LMG 21963</strain>
    </source>
</reference>
<evidence type="ECO:0000259" key="3">
    <source>
        <dbReference type="Pfam" id="PF16335"/>
    </source>
</evidence>
<proteinExistence type="predicted"/>
<evidence type="ECO:0000259" key="4">
    <source>
        <dbReference type="Pfam" id="PF17168"/>
    </source>
</evidence>
<keyword evidence="6" id="KW-1185">Reference proteome</keyword>
<dbReference type="InterPro" id="IPR032514">
    <property type="entry name" value="GtaA_central"/>
</dbReference>
<dbReference type="PANTHER" id="PTHR31987">
    <property type="entry name" value="GLUTAMINASE A-RELATED"/>
    <property type="match status" value="1"/>
</dbReference>
<evidence type="ECO:0000259" key="2">
    <source>
        <dbReference type="Pfam" id="PF16334"/>
    </source>
</evidence>
<dbReference type="InterPro" id="IPR052743">
    <property type="entry name" value="Glutaminase_GtaA"/>
</dbReference>
<dbReference type="PROSITE" id="PS50890">
    <property type="entry name" value="PUA"/>
    <property type="match status" value="1"/>
</dbReference>
<dbReference type="InterPro" id="IPR033433">
    <property type="entry name" value="GtaA_N"/>
</dbReference>
<name>A0ABU5QSI7_9BACT</name>
<evidence type="ECO:0000256" key="1">
    <source>
        <dbReference type="SAM" id="SignalP"/>
    </source>
</evidence>
<dbReference type="InterPro" id="IPR032515">
    <property type="entry name" value="DUF4964"/>
</dbReference>
<gene>
    <name evidence="5" type="ORF">VB264_18045</name>
</gene>
<accession>A0ABU5QSI7</accession>
<dbReference type="Pfam" id="PF16334">
    <property type="entry name" value="DUF4964"/>
    <property type="match status" value="1"/>
</dbReference>
<dbReference type="EMBL" id="JAYFUL010000035">
    <property type="protein sequence ID" value="MEA5259704.1"/>
    <property type="molecule type" value="Genomic_DNA"/>
</dbReference>
<organism evidence="5 6">
    <name type="scientific">Arcicella aquatica</name>
    <dbReference type="NCBI Taxonomy" id="217141"/>
    <lineage>
        <taxon>Bacteria</taxon>
        <taxon>Pseudomonadati</taxon>
        <taxon>Bacteroidota</taxon>
        <taxon>Cytophagia</taxon>
        <taxon>Cytophagales</taxon>
        <taxon>Flectobacillaceae</taxon>
        <taxon>Arcicella</taxon>
    </lineage>
</organism>
<evidence type="ECO:0000313" key="5">
    <source>
        <dbReference type="EMBL" id="MEA5259704.1"/>
    </source>
</evidence>
<dbReference type="SUPFAM" id="SSF49785">
    <property type="entry name" value="Galactose-binding domain-like"/>
    <property type="match status" value="1"/>
</dbReference>
<dbReference type="InterPro" id="IPR008979">
    <property type="entry name" value="Galactose-bd-like_sf"/>
</dbReference>
<dbReference type="Proteomes" id="UP001304671">
    <property type="component" value="Unassembled WGS sequence"/>
</dbReference>
<dbReference type="SUPFAM" id="SSF48208">
    <property type="entry name" value="Six-hairpin glycosidases"/>
    <property type="match status" value="1"/>
</dbReference>
<dbReference type="InterPro" id="IPR008928">
    <property type="entry name" value="6-hairpin_glycosidase_sf"/>
</dbReference>
<dbReference type="PANTHER" id="PTHR31987:SF1">
    <property type="entry name" value="GLUTAMINASE A"/>
    <property type="match status" value="1"/>
</dbReference>
<keyword evidence="1" id="KW-0732">Signal</keyword>
<feature type="chain" id="PRO_5046079956" evidence="1">
    <location>
        <begin position="20"/>
        <end position="815"/>
    </location>
</feature>
<comment type="caution">
    <text evidence="5">The sequence shown here is derived from an EMBL/GenBank/DDBJ whole genome shotgun (WGS) entry which is preliminary data.</text>
</comment>
<feature type="signal peptide" evidence="1">
    <location>
        <begin position="1"/>
        <end position="19"/>
    </location>
</feature>
<dbReference type="RefSeq" id="WP_323251557.1">
    <property type="nucleotide sequence ID" value="NZ_JAYFUL010000035.1"/>
</dbReference>
<dbReference type="Pfam" id="PF16335">
    <property type="entry name" value="GtaA_6_Hairpin"/>
    <property type="match status" value="1"/>
</dbReference>